<proteinExistence type="inferred from homology"/>
<dbReference type="EMBL" id="CP063408">
    <property type="protein sequence ID" value="QSZ34263.1"/>
    <property type="molecule type" value="Genomic_DNA"/>
</dbReference>
<dbReference type="PANTHER" id="PTHR43201">
    <property type="entry name" value="ACYL-COA SYNTHETASE"/>
    <property type="match status" value="1"/>
</dbReference>
<protein>
    <recommendedName>
        <fullName evidence="2">AMP-dependent synthetase/ligase domain-containing protein</fullName>
    </recommendedName>
</protein>
<dbReference type="OrthoDB" id="429813at2759"/>
<dbReference type="InterPro" id="IPR020845">
    <property type="entry name" value="AMP-binding_CS"/>
</dbReference>
<reference evidence="3" key="1">
    <citation type="submission" date="2020-10" db="EMBL/GenBank/DDBJ databases">
        <title>Genome Sequence of Monilinia vaccinii-corymbosi Sheds Light on Mummy Berry Disease Infection of Blueberry and Mating Type.</title>
        <authorList>
            <person name="Yow A.G."/>
            <person name="Zhang Y."/>
            <person name="Bansal K."/>
            <person name="Eacker S.M."/>
            <person name="Sullivan S."/>
            <person name="Liachko I."/>
            <person name="Cubeta M.A."/>
            <person name="Rollins J.A."/>
            <person name="Ashrafi H."/>
        </authorList>
    </citation>
    <scope>NUCLEOTIDE SEQUENCE</scope>
    <source>
        <strain evidence="3">RL-1</strain>
    </source>
</reference>
<sequence length="538" mass="59763">MKLAKCMGLLGRSDRGFLFMWLALMRLGVSVLIIMPSCSPEAIHRLCKQCNVDRVFYDDTLPEHNAEASRLCEASNAPFQMHRYSGKDIIDLIARLSMPRNRNFPSQRINHGKSIAYLHHTSGTSGLPKPVPYSHRAACGALPILNGRDSITFTTTPLFTGGIADCFRAWTSSATICLAPDDGQPLTAETIVDCFSQTQEKYRLLRHELLNPSPTSMYFSCVPMIAQMLAQTSKGLAFLRTMDIVGVGGATLPKKDGDILISEGINLASRFGSAECSFILSTHRRYKVDKEWEYFRVPCGVPYLKFEPLLDDSGRFELVIMKGWPQLAKINRDDGSWATSDLFEPHPSIKDAWKIVSRRDAQITLLTGKKFDPVGIEEAIKRHPLVQDAFVFGNGKVYPGAIIIKSEKAIGMGDELVSDIIWPYIESLNENGPAHAKIFKDMLVIKPNTDSLAKTAKGTTRRQRSEEDYDTDISGAYKSSLVVPNGEVSLETVMDIVKKAIGSPTELQYDSDFRAHHIDSVQATRIQAHLNSVLGTYP</sequence>
<evidence type="ECO:0000313" key="4">
    <source>
        <dbReference type="Proteomes" id="UP000672032"/>
    </source>
</evidence>
<evidence type="ECO:0000313" key="3">
    <source>
        <dbReference type="EMBL" id="QSZ34263.1"/>
    </source>
</evidence>
<dbReference type="Pfam" id="PF23562">
    <property type="entry name" value="AMP-binding_C_3"/>
    <property type="match status" value="1"/>
</dbReference>
<dbReference type="InterPro" id="IPR000873">
    <property type="entry name" value="AMP-dep_synth/lig_dom"/>
</dbReference>
<evidence type="ECO:0000256" key="1">
    <source>
        <dbReference type="ARBA" id="ARBA00006432"/>
    </source>
</evidence>
<dbReference type="PANTHER" id="PTHR43201:SF8">
    <property type="entry name" value="ACYL-COA SYNTHETASE FAMILY MEMBER 3"/>
    <property type="match status" value="1"/>
</dbReference>
<dbReference type="GO" id="GO:0031956">
    <property type="term" value="F:medium-chain fatty acid-CoA ligase activity"/>
    <property type="evidence" value="ECO:0007669"/>
    <property type="project" value="TreeGrafter"/>
</dbReference>
<comment type="similarity">
    <text evidence="1">Belongs to the ATP-dependent AMP-binding enzyme family.</text>
</comment>
<dbReference type="SUPFAM" id="SSF56801">
    <property type="entry name" value="Acetyl-CoA synthetase-like"/>
    <property type="match status" value="1"/>
</dbReference>
<feature type="domain" description="AMP-dependent synthetase/ligase" evidence="2">
    <location>
        <begin position="16"/>
        <end position="308"/>
    </location>
</feature>
<organism evidence="3 4">
    <name type="scientific">Monilinia vaccinii-corymbosi</name>
    <dbReference type="NCBI Taxonomy" id="61207"/>
    <lineage>
        <taxon>Eukaryota</taxon>
        <taxon>Fungi</taxon>
        <taxon>Dikarya</taxon>
        <taxon>Ascomycota</taxon>
        <taxon>Pezizomycotina</taxon>
        <taxon>Leotiomycetes</taxon>
        <taxon>Helotiales</taxon>
        <taxon>Sclerotiniaceae</taxon>
        <taxon>Monilinia</taxon>
    </lineage>
</organism>
<evidence type="ECO:0000259" key="2">
    <source>
        <dbReference type="Pfam" id="PF00501"/>
    </source>
</evidence>
<dbReference type="Pfam" id="PF00501">
    <property type="entry name" value="AMP-binding"/>
    <property type="match status" value="1"/>
</dbReference>
<dbReference type="GO" id="GO:0006631">
    <property type="term" value="P:fatty acid metabolic process"/>
    <property type="evidence" value="ECO:0007669"/>
    <property type="project" value="TreeGrafter"/>
</dbReference>
<dbReference type="PROSITE" id="PS00455">
    <property type="entry name" value="AMP_BINDING"/>
    <property type="match status" value="1"/>
</dbReference>
<name>A0A8A3PGU1_9HELO</name>
<accession>A0A8A3PGU1</accession>
<dbReference type="InterPro" id="IPR042099">
    <property type="entry name" value="ANL_N_sf"/>
</dbReference>
<keyword evidence="4" id="KW-1185">Reference proteome</keyword>
<dbReference type="Gene3D" id="3.40.50.12780">
    <property type="entry name" value="N-terminal domain of ligase-like"/>
    <property type="match status" value="1"/>
</dbReference>
<dbReference type="Proteomes" id="UP000672032">
    <property type="component" value="Chromosome 4"/>
</dbReference>
<dbReference type="AlphaFoldDB" id="A0A8A3PGU1"/>
<gene>
    <name evidence="3" type="ORF">DSL72_005853</name>
</gene>